<evidence type="ECO:0008006" key="4">
    <source>
        <dbReference type="Google" id="ProtNLM"/>
    </source>
</evidence>
<keyword evidence="3" id="KW-1185">Reference proteome</keyword>
<dbReference type="AlphaFoldDB" id="A0A916S2J4"/>
<dbReference type="RefSeq" id="WP_188760856.1">
    <property type="nucleotide sequence ID" value="NZ_BMJB01000006.1"/>
</dbReference>
<reference evidence="2" key="1">
    <citation type="journal article" date="2014" name="Int. J. Syst. Evol. Microbiol.">
        <title>Complete genome sequence of Corynebacterium casei LMG S-19264T (=DSM 44701T), isolated from a smear-ripened cheese.</title>
        <authorList>
            <consortium name="US DOE Joint Genome Institute (JGI-PGF)"/>
            <person name="Walter F."/>
            <person name="Albersmeier A."/>
            <person name="Kalinowski J."/>
            <person name="Ruckert C."/>
        </authorList>
    </citation>
    <scope>NUCLEOTIDE SEQUENCE</scope>
    <source>
        <strain evidence="2">CGMCC 1.15447</strain>
    </source>
</reference>
<sequence length="128" mass="14059">MAKEDANPVVHDGLPELLSIDNMANGAVYEMFNEALNRLAANVADPNTEPTQKRKIVLTIEAAPYKDRSGAEYKATVDTKLAGLKPAEATMYFANRNGQHLAFGRNTKQQQIEFSDVSDEPAPKPKLN</sequence>
<organism evidence="2 3">
    <name type="scientific">Edaphobacter acidisoli</name>
    <dbReference type="NCBI Taxonomy" id="2040573"/>
    <lineage>
        <taxon>Bacteria</taxon>
        <taxon>Pseudomonadati</taxon>
        <taxon>Acidobacteriota</taxon>
        <taxon>Terriglobia</taxon>
        <taxon>Terriglobales</taxon>
        <taxon>Acidobacteriaceae</taxon>
        <taxon>Edaphobacter</taxon>
    </lineage>
</organism>
<proteinExistence type="predicted"/>
<evidence type="ECO:0000313" key="2">
    <source>
        <dbReference type="EMBL" id="GGA80899.1"/>
    </source>
</evidence>
<evidence type="ECO:0000256" key="1">
    <source>
        <dbReference type="SAM" id="MobiDB-lite"/>
    </source>
</evidence>
<dbReference type="Proteomes" id="UP000648801">
    <property type="component" value="Unassembled WGS sequence"/>
</dbReference>
<comment type="caution">
    <text evidence="2">The sequence shown here is derived from an EMBL/GenBank/DDBJ whole genome shotgun (WGS) entry which is preliminary data.</text>
</comment>
<dbReference type="EMBL" id="BMJB01000006">
    <property type="protein sequence ID" value="GGA80899.1"/>
    <property type="molecule type" value="Genomic_DNA"/>
</dbReference>
<protein>
    <recommendedName>
        <fullName evidence="4">Replication terminator protein</fullName>
    </recommendedName>
</protein>
<accession>A0A916S2J4</accession>
<gene>
    <name evidence="2" type="ORF">GCM10011507_35150</name>
</gene>
<feature type="region of interest" description="Disordered" evidence="1">
    <location>
        <begin position="106"/>
        <end position="128"/>
    </location>
</feature>
<evidence type="ECO:0000313" key="3">
    <source>
        <dbReference type="Proteomes" id="UP000648801"/>
    </source>
</evidence>
<name>A0A916S2J4_9BACT</name>
<reference evidence="2" key="2">
    <citation type="submission" date="2020-09" db="EMBL/GenBank/DDBJ databases">
        <authorList>
            <person name="Sun Q."/>
            <person name="Zhou Y."/>
        </authorList>
    </citation>
    <scope>NUCLEOTIDE SEQUENCE</scope>
    <source>
        <strain evidence="2">CGMCC 1.15447</strain>
    </source>
</reference>